<feature type="domain" description="DUF418" evidence="2">
    <location>
        <begin position="256"/>
        <end position="418"/>
    </location>
</feature>
<protein>
    <submittedName>
        <fullName evidence="3">DUF418 domain-containing protein</fullName>
    </submittedName>
</protein>
<organism evidence="3 4">
    <name type="scientific">Alkaliphilus pronyensis</name>
    <dbReference type="NCBI Taxonomy" id="1482732"/>
    <lineage>
        <taxon>Bacteria</taxon>
        <taxon>Bacillati</taxon>
        <taxon>Bacillota</taxon>
        <taxon>Clostridia</taxon>
        <taxon>Peptostreptococcales</taxon>
        <taxon>Natronincolaceae</taxon>
        <taxon>Alkaliphilus</taxon>
    </lineage>
</organism>
<keyword evidence="4" id="KW-1185">Reference proteome</keyword>
<dbReference type="AlphaFoldDB" id="A0A6I0F7X3"/>
<keyword evidence="1" id="KW-0812">Transmembrane</keyword>
<feature type="transmembrane region" description="Helical" evidence="1">
    <location>
        <begin position="351"/>
        <end position="370"/>
    </location>
</feature>
<feature type="transmembrane region" description="Helical" evidence="1">
    <location>
        <begin position="87"/>
        <end position="103"/>
    </location>
</feature>
<name>A0A6I0F7X3_9FIRM</name>
<dbReference type="PANTHER" id="PTHR30590">
    <property type="entry name" value="INNER MEMBRANE PROTEIN"/>
    <property type="match status" value="1"/>
</dbReference>
<dbReference type="OrthoDB" id="9807744at2"/>
<feature type="transmembrane region" description="Helical" evidence="1">
    <location>
        <begin position="277"/>
        <end position="298"/>
    </location>
</feature>
<dbReference type="InterPro" id="IPR052529">
    <property type="entry name" value="Bact_Transport_Assoc"/>
</dbReference>
<evidence type="ECO:0000313" key="3">
    <source>
        <dbReference type="EMBL" id="KAB3539041.1"/>
    </source>
</evidence>
<dbReference type="Proteomes" id="UP000432715">
    <property type="component" value="Unassembled WGS sequence"/>
</dbReference>
<dbReference type="Pfam" id="PF04235">
    <property type="entry name" value="DUF418"/>
    <property type="match status" value="1"/>
</dbReference>
<reference evidence="3 4" key="1">
    <citation type="submission" date="2019-10" db="EMBL/GenBank/DDBJ databases">
        <title>Alkaliphilus serpentinus sp. nov. and Alkaliphilus pronyensis sp. nov., two novel anaerobic alkaliphilic species isolated from the serpentinized-hosted hydrothermal field of the Prony Bay (New Caledonia).</title>
        <authorList>
            <person name="Postec A."/>
        </authorList>
    </citation>
    <scope>NUCLEOTIDE SEQUENCE [LARGE SCALE GENOMIC DNA]</scope>
    <source>
        <strain evidence="3 4">LacV</strain>
    </source>
</reference>
<keyword evidence="1" id="KW-1133">Transmembrane helix</keyword>
<evidence type="ECO:0000313" key="4">
    <source>
        <dbReference type="Proteomes" id="UP000432715"/>
    </source>
</evidence>
<accession>A0A6I0F7X3</accession>
<feature type="transmembrane region" description="Helical" evidence="1">
    <location>
        <begin position="310"/>
        <end position="331"/>
    </location>
</feature>
<dbReference type="RefSeq" id="WP_151859720.1">
    <property type="nucleotide sequence ID" value="NZ_WBZC01000003.1"/>
</dbReference>
<feature type="transmembrane region" description="Helical" evidence="1">
    <location>
        <begin position="165"/>
        <end position="182"/>
    </location>
</feature>
<evidence type="ECO:0000256" key="1">
    <source>
        <dbReference type="SAM" id="Phobius"/>
    </source>
</evidence>
<dbReference type="PANTHER" id="PTHR30590:SF3">
    <property type="entry name" value="HYPOTHETICAL MEMBRANE SPANNING PROTEIN"/>
    <property type="match status" value="1"/>
</dbReference>
<dbReference type="EMBL" id="WBZC01000003">
    <property type="protein sequence ID" value="KAB3539041.1"/>
    <property type="molecule type" value="Genomic_DNA"/>
</dbReference>
<comment type="caution">
    <text evidence="3">The sequence shown here is derived from an EMBL/GenBank/DDBJ whole genome shotgun (WGS) entry which is preliminary data.</text>
</comment>
<feature type="transmembrane region" description="Helical" evidence="1">
    <location>
        <begin position="233"/>
        <end position="256"/>
    </location>
</feature>
<keyword evidence="1" id="KW-0472">Membrane</keyword>
<feature type="transmembrane region" description="Helical" evidence="1">
    <location>
        <begin position="376"/>
        <end position="395"/>
    </location>
</feature>
<gene>
    <name evidence="3" type="ORF">F8154_00995</name>
</gene>
<feature type="transmembrane region" description="Helical" evidence="1">
    <location>
        <begin position="123"/>
        <end position="153"/>
    </location>
</feature>
<evidence type="ECO:0000259" key="2">
    <source>
        <dbReference type="Pfam" id="PF04235"/>
    </source>
</evidence>
<proteinExistence type="predicted"/>
<sequence>MKKVKGGIKLTNTKTVKPVSAGERIKELDIVRGFALFGVLLVNIAMFNSTLMEEIAGVSPLANPLQLTALSDKISSLFIQIFAEGKFYTIFSFLFGLGFYIFMDRAEAKTNSPRRLFARRSFFLFLFGMLNFTLVWFGDILHAYGIIGFLLILFKNCRVKTIRNWMIALLSISIILYSFFMLSNDLMYEFLDEETISAYNAQTQMQAEESLDVYGNGSFIEVVSYRLQNELSLVAMSLVVLIPKILGMFLIGFYVGKRKIFEDIKGNLGFIKKVWKTAGIVGLLSTLVYVLIQFEAIVVNRLFYSGSITFFSEIATVFLSLFYITSLVLLYHKTNIKSLLMPLSYMGQMALTNYLVQCILCSILFYGYGFGLLNKANLATGILITIIIYIGQIFFSKAWLSKYKYGPFEWVWRYLTYGGSL</sequence>
<dbReference type="InterPro" id="IPR007349">
    <property type="entry name" value="DUF418"/>
</dbReference>